<keyword evidence="1" id="KW-0812">Transmembrane</keyword>
<proteinExistence type="predicted"/>
<dbReference type="EMBL" id="JBHFNR010000031">
    <property type="protein sequence ID" value="MFB2892322.1"/>
    <property type="molecule type" value="Genomic_DNA"/>
</dbReference>
<name>A0ABV4XMK2_9CYAN</name>
<gene>
    <name evidence="2" type="ORF">ACE1CI_05185</name>
</gene>
<dbReference type="Proteomes" id="UP001576784">
    <property type="component" value="Unassembled WGS sequence"/>
</dbReference>
<sequence>MNQDPNQEFRPVNRVLGTQASLGPIPAHLVIPWMGIALLSYFICRGVFGLSWFITMLMTAWGMSTWWILTGDRSWRFLSKFIPTPKWTRGMARYESFFARGIYEEKNWLKKRRRRSK</sequence>
<evidence type="ECO:0000256" key="1">
    <source>
        <dbReference type="SAM" id="Phobius"/>
    </source>
</evidence>
<feature type="transmembrane region" description="Helical" evidence="1">
    <location>
        <begin position="21"/>
        <end position="43"/>
    </location>
</feature>
<evidence type="ECO:0000313" key="3">
    <source>
        <dbReference type="Proteomes" id="UP001576784"/>
    </source>
</evidence>
<organism evidence="2 3">
    <name type="scientific">Floridaenema flaviceps BLCC-F50</name>
    <dbReference type="NCBI Taxonomy" id="3153642"/>
    <lineage>
        <taxon>Bacteria</taxon>
        <taxon>Bacillati</taxon>
        <taxon>Cyanobacteriota</taxon>
        <taxon>Cyanophyceae</taxon>
        <taxon>Oscillatoriophycideae</taxon>
        <taxon>Aerosakkonematales</taxon>
        <taxon>Aerosakkonemataceae</taxon>
        <taxon>Floridanema</taxon>
        <taxon>Floridanema flaviceps</taxon>
    </lineage>
</organism>
<comment type="caution">
    <text evidence="2">The sequence shown here is derived from an EMBL/GenBank/DDBJ whole genome shotgun (WGS) entry which is preliminary data.</text>
</comment>
<feature type="transmembrane region" description="Helical" evidence="1">
    <location>
        <begin position="49"/>
        <end position="69"/>
    </location>
</feature>
<reference evidence="2 3" key="1">
    <citation type="submission" date="2024-09" db="EMBL/GenBank/DDBJ databases">
        <title>Floridaenema gen nov. (Aerosakkonemataceae, Aerosakkonematales ord. nov., Cyanobacteria) from benthic tropical and subtropical fresh waters, with the description of four new species.</title>
        <authorList>
            <person name="Moretto J.A."/>
            <person name="Berthold D.E."/>
            <person name="Lefler F.W."/>
            <person name="Huang I.-S."/>
            <person name="Laughinghouse H. IV."/>
        </authorList>
    </citation>
    <scope>NUCLEOTIDE SEQUENCE [LARGE SCALE GENOMIC DNA]</scope>
    <source>
        <strain evidence="2 3">BLCC-F50</strain>
    </source>
</reference>
<keyword evidence="1" id="KW-1133">Transmembrane helix</keyword>
<evidence type="ECO:0000313" key="2">
    <source>
        <dbReference type="EMBL" id="MFB2892322.1"/>
    </source>
</evidence>
<evidence type="ECO:0008006" key="4">
    <source>
        <dbReference type="Google" id="ProtNLM"/>
    </source>
</evidence>
<protein>
    <recommendedName>
        <fullName evidence="4">Conjugal transfer protein</fullName>
    </recommendedName>
</protein>
<dbReference type="RefSeq" id="WP_413261994.1">
    <property type="nucleotide sequence ID" value="NZ_JBHFNR010000031.1"/>
</dbReference>
<keyword evidence="3" id="KW-1185">Reference proteome</keyword>
<keyword evidence="1" id="KW-0472">Membrane</keyword>
<accession>A0ABV4XMK2</accession>